<keyword evidence="3" id="KW-1185">Reference proteome</keyword>
<keyword evidence="1" id="KW-0472">Membrane</keyword>
<proteinExistence type="predicted"/>
<protein>
    <recommendedName>
        <fullName evidence="4">PEP-CTERM protein-sorting domain-containing protein</fullName>
    </recommendedName>
</protein>
<evidence type="ECO:0000256" key="1">
    <source>
        <dbReference type="SAM" id="Phobius"/>
    </source>
</evidence>
<feature type="transmembrane region" description="Helical" evidence="1">
    <location>
        <begin position="12"/>
        <end position="34"/>
    </location>
</feature>
<accession>G4QKL9</accession>
<evidence type="ECO:0008006" key="4">
    <source>
        <dbReference type="Google" id="ProtNLM"/>
    </source>
</evidence>
<gene>
    <name evidence="2" type="ordered locus">GNIT_1976</name>
</gene>
<evidence type="ECO:0000313" key="2">
    <source>
        <dbReference type="EMBL" id="AEP30085.1"/>
    </source>
</evidence>
<dbReference type="AlphaFoldDB" id="G4QKL9"/>
<keyword evidence="1" id="KW-0812">Transmembrane</keyword>
<dbReference type="EMBL" id="CP003060">
    <property type="protein sequence ID" value="AEP30085.1"/>
    <property type="molecule type" value="Genomic_DNA"/>
</dbReference>
<reference evidence="2 3" key="1">
    <citation type="journal article" date="2011" name="J. Bacteriol.">
        <title>Complete genome sequence of seawater bacterium Glaciecola nitratireducens FR1064T.</title>
        <authorList>
            <person name="Bian F."/>
            <person name="Qin Q.L."/>
            <person name="Xie B.B."/>
            <person name="Shu Y.L."/>
            <person name="Zhang X.Y."/>
            <person name="Yu Y."/>
            <person name="Chen B."/>
            <person name="Chen X.L."/>
            <person name="Zhou B.C."/>
            <person name="Zhang Y.Z."/>
        </authorList>
    </citation>
    <scope>NUCLEOTIDE SEQUENCE [LARGE SCALE GENOMIC DNA]</scope>
    <source>
        <strain evidence="3">JCM 12485 / KCTC 12276 / FR1064</strain>
    </source>
</reference>
<dbReference type="Proteomes" id="UP000009282">
    <property type="component" value="Chromosome"/>
</dbReference>
<name>G4QKL9_GLANF</name>
<dbReference type="STRING" id="1085623.GNIT_1976"/>
<keyword evidence="1" id="KW-1133">Transmembrane helix</keyword>
<evidence type="ECO:0000313" key="3">
    <source>
        <dbReference type="Proteomes" id="UP000009282"/>
    </source>
</evidence>
<dbReference type="HOGENOM" id="CLU_1000254_0_0_6"/>
<dbReference type="KEGG" id="gni:GNIT_1976"/>
<organism evidence="2 3">
    <name type="scientific">Glaciecola nitratireducens (strain JCM 12485 / KCTC 12276 / FR1064)</name>
    <dbReference type="NCBI Taxonomy" id="1085623"/>
    <lineage>
        <taxon>Bacteria</taxon>
        <taxon>Pseudomonadati</taxon>
        <taxon>Pseudomonadota</taxon>
        <taxon>Gammaproteobacteria</taxon>
        <taxon>Alteromonadales</taxon>
        <taxon>Alteromonadaceae</taxon>
        <taxon>Brumicola</taxon>
    </lineage>
</organism>
<sequence length="278" mass="29213">MEVIQASKCLSLKVLIIAGCTLITSFGASAGIIYESVAEFELTSINVTSAGGGAGGGSGSGGGPGNASSYEITLLTTSTFDTFIASTGDGDASFYTELQPFNLNWAIGDEFYQYSESIGEAGFSVSANGTADSRAATDFSMSFANTSNGSRLMTFELLFSSFVSTYLEFTGLFDSREDGGSYAEIYLVDSAFPNDFLFFSSVELFAGGALFDDIFLEDSLSFTLGAGESKTIYGSTYTEGYATAVPEPSVLWTMSAGVLGLFGLRIARHVKNGQPNLI</sequence>
<dbReference type="RefSeq" id="WP_014108959.1">
    <property type="nucleotide sequence ID" value="NC_016041.1"/>
</dbReference>